<dbReference type="PANTHER" id="PTHR14894:SF0">
    <property type="entry name" value="CDK5 REGULATORY SUBUNIT-ASSOCIATED PROTEIN 3"/>
    <property type="match status" value="1"/>
</dbReference>
<organism evidence="2 3">
    <name type="scientific">Oesophagostomum dentatum</name>
    <name type="common">Nodular worm</name>
    <dbReference type="NCBI Taxonomy" id="61180"/>
    <lineage>
        <taxon>Eukaryota</taxon>
        <taxon>Metazoa</taxon>
        <taxon>Ecdysozoa</taxon>
        <taxon>Nematoda</taxon>
        <taxon>Chromadorea</taxon>
        <taxon>Rhabditida</taxon>
        <taxon>Rhabditina</taxon>
        <taxon>Rhabditomorpha</taxon>
        <taxon>Strongyloidea</taxon>
        <taxon>Strongylidae</taxon>
        <taxon>Oesophagostomum</taxon>
    </lineage>
</organism>
<evidence type="ECO:0000256" key="1">
    <source>
        <dbReference type="ARBA" id="ARBA00007478"/>
    </source>
</evidence>
<dbReference type="GO" id="GO:0007346">
    <property type="term" value="P:regulation of mitotic cell cycle"/>
    <property type="evidence" value="ECO:0007669"/>
    <property type="project" value="TreeGrafter"/>
</dbReference>
<evidence type="ECO:0000313" key="2">
    <source>
        <dbReference type="EMBL" id="KHJ96511.1"/>
    </source>
</evidence>
<dbReference type="OrthoDB" id="340432at2759"/>
<evidence type="ECO:0000313" key="3">
    <source>
        <dbReference type="Proteomes" id="UP000053660"/>
    </source>
</evidence>
<dbReference type="EMBL" id="KN549650">
    <property type="protein sequence ID" value="KHJ96511.1"/>
    <property type="molecule type" value="Genomic_DNA"/>
</dbReference>
<name>A0A0B1TK81_OESDE</name>
<reference evidence="2 3" key="1">
    <citation type="submission" date="2014-03" db="EMBL/GenBank/DDBJ databases">
        <title>Draft genome of the hookworm Oesophagostomum dentatum.</title>
        <authorList>
            <person name="Mitreva M."/>
        </authorList>
    </citation>
    <scope>NUCLEOTIDE SEQUENCE [LARGE SCALE GENOMIC DNA]</scope>
    <source>
        <strain evidence="2 3">OD-Hann</strain>
    </source>
</reference>
<sequence>MTDVKDLPIDIHSGKLLDWLISRRHCQKDWQKNVLVIREKIKHAILDMPESEEIVQLLQGSYINYFHCQRIIEILRETEKDTKNFLGFYSSQRMKDWQEIDSLYRKNGVYLAESAQILQRLVQYEIPGLKKQISKAEQTLADSVKKEKDYLKQAEDGKKLYEKELQRIGIQANLIIFRILASYLSLEGHALRAELLALAADLPSFFSKITDDVIHLKEARDYYINFRNYIHQNKKLSTKILPLLTLLIEKGPGLTAFEFKYGTTPTRIEPPSFDLLLKEDKKASEDDEIDFGDDAIDFGDDAEIDLSVAEADIDVVADTSGAVGESVARGEDALCIVENPDTQKVIKNELSELLAFLTMRKEDEERDTSSDMFIRGFEKRPAEISKASSSQLTEWISKINSILSQLTDQQKIHLFRIRSSPQFVEKLVEEIEAKRGLEGRYKKMAALMVEKQKEAQEQTAKAGQELQSVITSTKQLQKQIEEEISKKYDGRRVNIMGGITAALANR</sequence>
<evidence type="ECO:0008006" key="4">
    <source>
        <dbReference type="Google" id="ProtNLM"/>
    </source>
</evidence>
<dbReference type="GO" id="GO:0012505">
    <property type="term" value="C:endomembrane system"/>
    <property type="evidence" value="ECO:0007669"/>
    <property type="project" value="TreeGrafter"/>
</dbReference>
<dbReference type="AlphaFoldDB" id="A0A0B1TK81"/>
<keyword evidence="3" id="KW-1185">Reference proteome</keyword>
<gene>
    <name evidence="2" type="ORF">OESDEN_03535</name>
</gene>
<protein>
    <recommendedName>
        <fullName evidence="4">CDK5RAP3-like protein</fullName>
    </recommendedName>
</protein>
<dbReference type="Proteomes" id="UP000053660">
    <property type="component" value="Unassembled WGS sequence"/>
</dbReference>
<dbReference type="PANTHER" id="PTHR14894">
    <property type="entry name" value="CDK5 REGULATORY SUBUNIT-ASSOCIATED PROTEIN 3"/>
    <property type="match status" value="1"/>
</dbReference>
<accession>A0A0B1TK81</accession>
<comment type="similarity">
    <text evidence="1">Belongs to the CDK5RAP3 family.</text>
</comment>
<dbReference type="Pfam" id="PF05600">
    <property type="entry name" value="CDK5RAP3"/>
    <property type="match status" value="1"/>
</dbReference>
<dbReference type="InterPro" id="IPR008491">
    <property type="entry name" value="CDK5RAP3"/>
</dbReference>
<proteinExistence type="inferred from homology"/>